<dbReference type="OMA" id="APQMSCT"/>
<evidence type="ECO:0000313" key="3">
    <source>
        <dbReference type="Proteomes" id="UP000756132"/>
    </source>
</evidence>
<protein>
    <submittedName>
        <fullName evidence="2">Uncharacterized protein</fullName>
    </submittedName>
</protein>
<feature type="compositionally biased region" description="Acidic residues" evidence="1">
    <location>
        <begin position="97"/>
        <end position="110"/>
    </location>
</feature>
<gene>
    <name evidence="2" type="ORF">CLAFUR5_12988</name>
</gene>
<reference evidence="2" key="1">
    <citation type="submission" date="2021-12" db="EMBL/GenBank/DDBJ databases">
        <authorList>
            <person name="Zaccaron A."/>
            <person name="Stergiopoulos I."/>
        </authorList>
    </citation>
    <scope>NUCLEOTIDE SEQUENCE</scope>
    <source>
        <strain evidence="2">Race5_Kim</strain>
    </source>
</reference>
<dbReference type="RefSeq" id="XP_047767888.1">
    <property type="nucleotide sequence ID" value="XM_047912136.1"/>
</dbReference>
<dbReference type="EMBL" id="CP090173">
    <property type="protein sequence ID" value="UJO23522.1"/>
    <property type="molecule type" value="Genomic_DNA"/>
</dbReference>
<dbReference type="GeneID" id="71992866"/>
<proteinExistence type="predicted"/>
<reference evidence="2" key="2">
    <citation type="journal article" date="2022" name="Microb. Genom.">
        <title>A chromosome-scale genome assembly of the tomato pathogen Cladosporium fulvum reveals a compartmentalized genome architecture and the presence of a dispensable chromosome.</title>
        <authorList>
            <person name="Zaccaron A.Z."/>
            <person name="Chen L.H."/>
            <person name="Samaras A."/>
            <person name="Stergiopoulos I."/>
        </authorList>
    </citation>
    <scope>NUCLEOTIDE SEQUENCE</scope>
    <source>
        <strain evidence="2">Race5_Kim</strain>
    </source>
</reference>
<feature type="region of interest" description="Disordered" evidence="1">
    <location>
        <begin position="122"/>
        <end position="168"/>
    </location>
</feature>
<accession>A0A9Q8PJG4</accession>
<dbReference type="OrthoDB" id="3938221at2759"/>
<feature type="region of interest" description="Disordered" evidence="1">
    <location>
        <begin position="65"/>
        <end position="110"/>
    </location>
</feature>
<dbReference type="Proteomes" id="UP000756132">
    <property type="component" value="Chromosome 11"/>
</dbReference>
<dbReference type="KEGG" id="ffu:CLAFUR5_12988"/>
<sequence>MSLKEAYHIAHSAQCRLQIEASRPDRNLRFLVGHLMHYESMRLRIVEIEHDVSKYQRASAVRFQGTGHVDHTLQHKPSTGQLGRRSPPPPQHSYDSESTEEDDEDDVPDDLIYEDDDAAALSLERFPSRTARVQTSPTTTDEPDLVEDQFSDDDESDEPHSPEDPDQETLAQAVKGDGNELLASMYEGVRKCSCHGKSEAPSFSRMWELPPDKQHDKEGITRAVAQISDDKAPQMSCTAQAVPVVA</sequence>
<keyword evidence="3" id="KW-1185">Reference proteome</keyword>
<dbReference type="AlphaFoldDB" id="A0A9Q8PJG4"/>
<feature type="compositionally biased region" description="Polar residues" evidence="1">
    <location>
        <begin position="131"/>
        <end position="140"/>
    </location>
</feature>
<feature type="compositionally biased region" description="Acidic residues" evidence="1">
    <location>
        <begin position="141"/>
        <end position="157"/>
    </location>
</feature>
<evidence type="ECO:0000256" key="1">
    <source>
        <dbReference type="SAM" id="MobiDB-lite"/>
    </source>
</evidence>
<evidence type="ECO:0000313" key="2">
    <source>
        <dbReference type="EMBL" id="UJO23522.1"/>
    </source>
</evidence>
<organism evidence="2 3">
    <name type="scientific">Passalora fulva</name>
    <name type="common">Tomato leaf mold</name>
    <name type="synonym">Cladosporium fulvum</name>
    <dbReference type="NCBI Taxonomy" id="5499"/>
    <lineage>
        <taxon>Eukaryota</taxon>
        <taxon>Fungi</taxon>
        <taxon>Dikarya</taxon>
        <taxon>Ascomycota</taxon>
        <taxon>Pezizomycotina</taxon>
        <taxon>Dothideomycetes</taxon>
        <taxon>Dothideomycetidae</taxon>
        <taxon>Mycosphaerellales</taxon>
        <taxon>Mycosphaerellaceae</taxon>
        <taxon>Fulvia</taxon>
    </lineage>
</organism>
<name>A0A9Q8PJG4_PASFU</name>